<gene>
    <name evidence="3" type="ORF">SEMRO_2407_G326570.1</name>
</gene>
<evidence type="ECO:0000313" key="3">
    <source>
        <dbReference type="EMBL" id="CAB9529130.1"/>
    </source>
</evidence>
<reference evidence="3" key="1">
    <citation type="submission" date="2020-06" db="EMBL/GenBank/DDBJ databases">
        <authorList>
            <consortium name="Plant Systems Biology data submission"/>
        </authorList>
    </citation>
    <scope>NUCLEOTIDE SEQUENCE</scope>
    <source>
        <strain evidence="3">D6</strain>
    </source>
</reference>
<dbReference type="AlphaFoldDB" id="A0A9N8F2D5"/>
<dbReference type="EMBL" id="CAICTM010002405">
    <property type="protein sequence ID" value="CAB9529130.1"/>
    <property type="molecule type" value="Genomic_DNA"/>
</dbReference>
<organism evidence="3 4">
    <name type="scientific">Seminavis robusta</name>
    <dbReference type="NCBI Taxonomy" id="568900"/>
    <lineage>
        <taxon>Eukaryota</taxon>
        <taxon>Sar</taxon>
        <taxon>Stramenopiles</taxon>
        <taxon>Ochrophyta</taxon>
        <taxon>Bacillariophyta</taxon>
        <taxon>Bacillariophyceae</taxon>
        <taxon>Bacillariophycidae</taxon>
        <taxon>Naviculales</taxon>
        <taxon>Naviculaceae</taxon>
        <taxon>Seminavis</taxon>
    </lineage>
</organism>
<proteinExistence type="predicted"/>
<keyword evidence="2" id="KW-1133">Transmembrane helix</keyword>
<name>A0A9N8F2D5_9STRA</name>
<evidence type="ECO:0000256" key="1">
    <source>
        <dbReference type="SAM" id="MobiDB-lite"/>
    </source>
</evidence>
<feature type="compositionally biased region" description="Low complexity" evidence="1">
    <location>
        <begin position="65"/>
        <end position="76"/>
    </location>
</feature>
<feature type="region of interest" description="Disordered" evidence="1">
    <location>
        <begin position="59"/>
        <end position="78"/>
    </location>
</feature>
<evidence type="ECO:0000313" key="4">
    <source>
        <dbReference type="Proteomes" id="UP001153069"/>
    </source>
</evidence>
<protein>
    <submittedName>
        <fullName evidence="3">Uncharacterized protein</fullName>
    </submittedName>
</protein>
<keyword evidence="2" id="KW-0472">Membrane</keyword>
<accession>A0A9N8F2D5</accession>
<feature type="transmembrane region" description="Helical" evidence="2">
    <location>
        <begin position="14"/>
        <end position="33"/>
    </location>
</feature>
<keyword evidence="2" id="KW-0812">Transmembrane</keyword>
<keyword evidence="4" id="KW-1185">Reference proteome</keyword>
<dbReference type="Proteomes" id="UP001153069">
    <property type="component" value="Unassembled WGS sequence"/>
</dbReference>
<comment type="caution">
    <text evidence="3">The sequence shown here is derived from an EMBL/GenBank/DDBJ whole genome shotgun (WGS) entry which is preliminary data.</text>
</comment>
<evidence type="ECO:0000256" key="2">
    <source>
        <dbReference type="SAM" id="Phobius"/>
    </source>
</evidence>
<sequence length="404" mass="46203">MSVNNNKKWCHQSLLKSAAFVCILNLVLFMVRFQGLPQPKSDFVINEYRQKYQGTLMNSSSDMGAEVSASSPPSESLMPIKQQCGVEKDDESNTFSFRGTWVENPSLGAALDEQQQELGCKQPLLSPYNTHRCCSERGTDYLQSTFCPEMDTTQAIHSFLNATQRKTVLFLGDSMTETMFASVGLAMRALQIPFRHIVKKNQYEELYVVPSSNTTIRLIKAYRLDDVNRTGMNIQEPNSTHFIKDDILQAALQQTHVFLSNFGLHHWGKPEYHYRQYKHVQELVLRENKLRSNPLCLLWRRTMPQHFASKTGGGEWGDRVPTFGSYGCVPLNRTWHHPSDQALARIQREFNHSTATLDFTSILQDAHEFHSRRKGADCSHMCYSPLIWNPILHVTAQAIQQSCH</sequence>